<evidence type="ECO:0000313" key="5">
    <source>
        <dbReference type="Proteomes" id="UP000076798"/>
    </source>
</evidence>
<feature type="region of interest" description="Disordered" evidence="1">
    <location>
        <begin position="232"/>
        <end position="252"/>
    </location>
</feature>
<feature type="transmembrane region" description="Helical" evidence="2">
    <location>
        <begin position="12"/>
        <end position="32"/>
    </location>
</feature>
<dbReference type="STRING" id="1314776.A0A166GZQ3"/>
<keyword evidence="2" id="KW-1133">Transmembrane helix</keyword>
<organism evidence="4 5">
    <name type="scientific">Sistotremastrum suecicum HHB10207 ss-3</name>
    <dbReference type="NCBI Taxonomy" id="1314776"/>
    <lineage>
        <taxon>Eukaryota</taxon>
        <taxon>Fungi</taxon>
        <taxon>Dikarya</taxon>
        <taxon>Basidiomycota</taxon>
        <taxon>Agaricomycotina</taxon>
        <taxon>Agaricomycetes</taxon>
        <taxon>Sistotremastrales</taxon>
        <taxon>Sistotremastraceae</taxon>
        <taxon>Sistotremastrum</taxon>
    </lineage>
</organism>
<dbReference type="OrthoDB" id="10267127at2759"/>
<sequence>MSSPDVVRRISSVAIVATFLVLITFLGLLASLRADSSHSSSASDDSYVHLMTLSEDDLALNKPNRRVIILGDVHGMVDSLAEILDATGYNEKNDYLIHVGDIVAKSGVPAALQSLDYFSSLNITGVRGNHDDKVIQWRYWIDEVLASKGGKKWLKQMEKSTPKQIKKYMKSGANLKAKWVIPEGWKFAEEHYWIAKEMSQAHFDYFSRLPLALHIPSLHTFIAHAGLLPTDTSRSHGSPLSRRPSKKRSEEKLRLEQERALLHKISQNRDPWTVMNMRSILEGGGVTRKGDVGQPWSEIWNEWMDKCGGFDVSDLNDLTDISELGKETKLPCRPSTVIYGHAASRGLDVKRWTMGLDSGCVYGRRLTAMIITSDSKIHNRRPFAEDSEVEELSISHGETGRARLVSISCPEPPPES</sequence>
<keyword evidence="2" id="KW-0472">Membrane</keyword>
<gene>
    <name evidence="4" type="ORF">SISSUDRAFT_1058795</name>
</gene>
<dbReference type="InterPro" id="IPR029052">
    <property type="entry name" value="Metallo-depent_PP-like"/>
</dbReference>
<dbReference type="InterPro" id="IPR050126">
    <property type="entry name" value="Ap4A_hydrolase"/>
</dbReference>
<feature type="domain" description="Calcineurin-like phosphoesterase" evidence="3">
    <location>
        <begin position="66"/>
        <end position="185"/>
    </location>
</feature>
<dbReference type="InterPro" id="IPR004843">
    <property type="entry name" value="Calcineurin-like_PHP"/>
</dbReference>
<dbReference type="Gene3D" id="3.60.21.10">
    <property type="match status" value="1"/>
</dbReference>
<dbReference type="GO" id="GO:0006798">
    <property type="term" value="P:polyphosphate catabolic process"/>
    <property type="evidence" value="ECO:0007669"/>
    <property type="project" value="TreeGrafter"/>
</dbReference>
<proteinExistence type="predicted"/>
<dbReference type="AlphaFoldDB" id="A0A166GZQ3"/>
<dbReference type="SUPFAM" id="SSF56300">
    <property type="entry name" value="Metallo-dependent phosphatases"/>
    <property type="match status" value="1"/>
</dbReference>
<reference evidence="4 5" key="1">
    <citation type="journal article" date="2016" name="Mol. Biol. Evol.">
        <title>Comparative Genomics of Early-Diverging Mushroom-Forming Fungi Provides Insights into the Origins of Lignocellulose Decay Capabilities.</title>
        <authorList>
            <person name="Nagy L.G."/>
            <person name="Riley R."/>
            <person name="Tritt A."/>
            <person name="Adam C."/>
            <person name="Daum C."/>
            <person name="Floudas D."/>
            <person name="Sun H."/>
            <person name="Yadav J.S."/>
            <person name="Pangilinan J."/>
            <person name="Larsson K.H."/>
            <person name="Matsuura K."/>
            <person name="Barry K."/>
            <person name="Labutti K."/>
            <person name="Kuo R."/>
            <person name="Ohm R.A."/>
            <person name="Bhattacharya S.S."/>
            <person name="Shirouzu T."/>
            <person name="Yoshinaga Y."/>
            <person name="Martin F.M."/>
            <person name="Grigoriev I.V."/>
            <person name="Hibbett D.S."/>
        </authorList>
    </citation>
    <scope>NUCLEOTIDE SEQUENCE [LARGE SCALE GENOMIC DNA]</scope>
    <source>
        <strain evidence="4 5">HHB10207 ss-3</strain>
    </source>
</reference>
<dbReference type="GO" id="GO:0016791">
    <property type="term" value="F:phosphatase activity"/>
    <property type="evidence" value="ECO:0007669"/>
    <property type="project" value="TreeGrafter"/>
</dbReference>
<evidence type="ECO:0000256" key="2">
    <source>
        <dbReference type="SAM" id="Phobius"/>
    </source>
</evidence>
<dbReference type="Proteomes" id="UP000076798">
    <property type="component" value="Unassembled WGS sequence"/>
</dbReference>
<evidence type="ECO:0000259" key="3">
    <source>
        <dbReference type="Pfam" id="PF00149"/>
    </source>
</evidence>
<protein>
    <submittedName>
        <fullName evidence="4">Metallo-dependent phosphatase</fullName>
    </submittedName>
</protein>
<dbReference type="EMBL" id="KV428015">
    <property type="protein sequence ID" value="KZT42185.1"/>
    <property type="molecule type" value="Genomic_DNA"/>
</dbReference>
<accession>A0A166GZQ3</accession>
<evidence type="ECO:0000313" key="4">
    <source>
        <dbReference type="EMBL" id="KZT42185.1"/>
    </source>
</evidence>
<dbReference type="PANTHER" id="PTHR42850:SF4">
    <property type="entry name" value="ZINC-DEPENDENT ENDOPOLYPHOSPHATASE"/>
    <property type="match status" value="1"/>
</dbReference>
<keyword evidence="5" id="KW-1185">Reference proteome</keyword>
<name>A0A166GZQ3_9AGAM</name>
<dbReference type="PANTHER" id="PTHR42850">
    <property type="entry name" value="METALLOPHOSPHOESTERASE"/>
    <property type="match status" value="1"/>
</dbReference>
<dbReference type="Pfam" id="PF00149">
    <property type="entry name" value="Metallophos"/>
    <property type="match status" value="1"/>
</dbReference>
<keyword evidence="2" id="KW-0812">Transmembrane</keyword>
<evidence type="ECO:0000256" key="1">
    <source>
        <dbReference type="SAM" id="MobiDB-lite"/>
    </source>
</evidence>
<dbReference type="GO" id="GO:0005737">
    <property type="term" value="C:cytoplasm"/>
    <property type="evidence" value="ECO:0007669"/>
    <property type="project" value="TreeGrafter"/>
</dbReference>
<dbReference type="GO" id="GO:0000298">
    <property type="term" value="F:endopolyphosphatase activity"/>
    <property type="evidence" value="ECO:0007669"/>
    <property type="project" value="TreeGrafter"/>
</dbReference>